<feature type="active site" evidence="5">
    <location>
        <position position="351"/>
    </location>
</feature>
<dbReference type="InterPro" id="IPR001590">
    <property type="entry name" value="Peptidase_M12B"/>
</dbReference>
<reference evidence="7" key="1">
    <citation type="submission" date="2014-03" db="EMBL/GenBank/DDBJ databases">
        <title>The sialotranscriptome of Amblyomma triste, Amblyomma parvum and Amblyomma cajennense ticks, uncovered by 454-based RNA-seq.</title>
        <authorList>
            <person name="Garcia G.R."/>
            <person name="Gardinassi L.G."/>
            <person name="Ribeiro J.M."/>
            <person name="Anatriello E."/>
            <person name="Ferreira B.R."/>
            <person name="Moreira H.N."/>
            <person name="Mafra C."/>
            <person name="Olegario M.M."/>
            <person name="Szabo P.J."/>
            <person name="Miranda-Santos I.K."/>
            <person name="Maruyama S.R."/>
        </authorList>
    </citation>
    <scope>NUCLEOTIDE SEQUENCE</scope>
    <source>
        <strain evidence="7">Uberlandia</strain>
        <tissue evidence="7">Salivary glands</tissue>
    </source>
</reference>
<feature type="binding site" evidence="5">
    <location>
        <position position="354"/>
    </location>
    <ligand>
        <name>Zn(2+)</name>
        <dbReference type="ChEBI" id="CHEBI:29105"/>
        <note>catalytic</note>
    </ligand>
</feature>
<sequence length="526" mass="59229">MLSSSALLTLKPSRRPNMLVKSLEHFIRYRSFLVIAVPFLFCLTEGTPLSQGETLVFPKLLQSRSENGAKVIKITDDLTLNLEKSSVVEKEFLLRTYQGHVMQHTYMDGEVLEEDLYHDPRSFASVMVSEENGLQVEGVLGPELRIKPMSGQERTMEGVVPHVLYEYKDDKSPLQGKGVPVTERSANISERQQANQIPAAVYPELIIVVDSTFRAQFTSNETLLKYLIITMNSVNVRYLTVSNPTVQLKFRALEILTAAEETFLQRVGNMVVALQSLNQWRDYVNRNPDKYRIYDAVYLVTGLDMAQYGYYGWDVGLMGYAFIGGACGIHKVGYGEDTVGTFRGVRILAHEVGHLLGCPHDGSSSGYYSSVNCPWNDGFIMSYKEESSKSMKFSHCCNDMITRLVWSQQGACLRVKITKRKIRGKYFIRDLPGDVLSRDKVCQLAFPRVSGTRFIADDNGKENCHARCFMPASVYGYNTSLPAFLPDNARCTANGGVSVPKHFFYCVYFLSLHTGLEIQVSTFYAM</sequence>
<dbReference type="Pfam" id="PF13688">
    <property type="entry name" value="Reprolysin_5"/>
    <property type="match status" value="1"/>
</dbReference>
<dbReference type="EMBL" id="GBBK01001412">
    <property type="protein sequence ID" value="JAC23070.1"/>
    <property type="molecule type" value="mRNA"/>
</dbReference>
<dbReference type="PROSITE" id="PS50215">
    <property type="entry name" value="ADAM_MEPRO"/>
    <property type="match status" value="1"/>
</dbReference>
<keyword evidence="4 7" id="KW-0482">Metalloprotease</keyword>
<dbReference type="PANTHER" id="PTHR11905">
    <property type="entry name" value="ADAM A DISINTEGRIN AND METALLOPROTEASE DOMAIN"/>
    <property type="match status" value="1"/>
</dbReference>
<evidence type="ECO:0000256" key="4">
    <source>
        <dbReference type="ARBA" id="ARBA00023049"/>
    </source>
</evidence>
<feature type="domain" description="Peptidase M12B" evidence="6">
    <location>
        <begin position="201"/>
        <end position="417"/>
    </location>
</feature>
<dbReference type="GO" id="GO:0046872">
    <property type="term" value="F:metal ion binding"/>
    <property type="evidence" value="ECO:0007669"/>
    <property type="project" value="UniProtKB-KW"/>
</dbReference>
<keyword evidence="3 5" id="KW-0862">Zinc</keyword>
<dbReference type="InterPro" id="IPR024079">
    <property type="entry name" value="MetalloPept_cat_dom_sf"/>
</dbReference>
<organism evidence="7">
    <name type="scientific">Amblyomma cajennense</name>
    <name type="common">Cayenne tick</name>
    <name type="synonym">Acarus cajennensis</name>
    <dbReference type="NCBI Taxonomy" id="34607"/>
    <lineage>
        <taxon>Eukaryota</taxon>
        <taxon>Metazoa</taxon>
        <taxon>Ecdysozoa</taxon>
        <taxon>Arthropoda</taxon>
        <taxon>Chelicerata</taxon>
        <taxon>Arachnida</taxon>
        <taxon>Acari</taxon>
        <taxon>Parasitiformes</taxon>
        <taxon>Ixodida</taxon>
        <taxon>Ixodoidea</taxon>
        <taxon>Ixodidae</taxon>
        <taxon>Amblyomminae</taxon>
        <taxon>Amblyomma</taxon>
    </lineage>
</organism>
<feature type="binding site" evidence="5">
    <location>
        <position position="360"/>
    </location>
    <ligand>
        <name>Zn(2+)</name>
        <dbReference type="ChEBI" id="CHEBI:29105"/>
        <note>catalytic</note>
    </ligand>
</feature>
<name>A0A023FR23_AMBCJ</name>
<proteinExistence type="evidence at transcript level"/>
<evidence type="ECO:0000256" key="1">
    <source>
        <dbReference type="ARBA" id="ARBA00022670"/>
    </source>
</evidence>
<dbReference type="SUPFAM" id="SSF55486">
    <property type="entry name" value="Metalloproteases ('zincins'), catalytic domain"/>
    <property type="match status" value="1"/>
</dbReference>
<dbReference type="GO" id="GO:0004222">
    <property type="term" value="F:metalloendopeptidase activity"/>
    <property type="evidence" value="ECO:0007669"/>
    <property type="project" value="InterPro"/>
</dbReference>
<evidence type="ECO:0000256" key="3">
    <source>
        <dbReference type="ARBA" id="ARBA00022833"/>
    </source>
</evidence>
<keyword evidence="1 7" id="KW-0645">Protease</keyword>
<evidence type="ECO:0000256" key="2">
    <source>
        <dbReference type="ARBA" id="ARBA00022801"/>
    </source>
</evidence>
<dbReference type="GO" id="GO:0006509">
    <property type="term" value="P:membrane protein ectodomain proteolysis"/>
    <property type="evidence" value="ECO:0007669"/>
    <property type="project" value="TreeGrafter"/>
</dbReference>
<protein>
    <submittedName>
        <fullName evidence="7">Putative tick metalloprotease 1</fullName>
    </submittedName>
</protein>
<feature type="binding site" evidence="5">
    <location>
        <position position="350"/>
    </location>
    <ligand>
        <name>Zn(2+)</name>
        <dbReference type="ChEBI" id="CHEBI:29105"/>
        <note>catalytic</note>
    </ligand>
</feature>
<dbReference type="PANTHER" id="PTHR11905:SF159">
    <property type="entry name" value="ADAM METALLOPROTEASE"/>
    <property type="match status" value="1"/>
</dbReference>
<evidence type="ECO:0000259" key="6">
    <source>
        <dbReference type="PROSITE" id="PS50215"/>
    </source>
</evidence>
<keyword evidence="5" id="KW-0479">Metal-binding</keyword>
<evidence type="ECO:0000313" key="7">
    <source>
        <dbReference type="EMBL" id="JAC23070.1"/>
    </source>
</evidence>
<evidence type="ECO:0000256" key="5">
    <source>
        <dbReference type="PROSITE-ProRule" id="PRU00276"/>
    </source>
</evidence>
<dbReference type="AlphaFoldDB" id="A0A023FR23"/>
<keyword evidence="2" id="KW-0378">Hydrolase</keyword>
<accession>A0A023FR23</accession>
<comment type="caution">
    <text evidence="5">Lacks conserved residue(s) required for the propagation of feature annotation.</text>
</comment>
<dbReference type="Gene3D" id="3.40.390.10">
    <property type="entry name" value="Collagenase (Catalytic Domain)"/>
    <property type="match status" value="1"/>
</dbReference>